<name>A0A0C5VNB2_9GAMM</name>
<dbReference type="PANTHER" id="PTHR43775">
    <property type="entry name" value="FATTY ACID SYNTHASE"/>
    <property type="match status" value="1"/>
</dbReference>
<proteinExistence type="inferred from homology"/>
<feature type="region of interest" description="C-terminal hotdog fold" evidence="12">
    <location>
        <begin position="1982"/>
        <end position="2121"/>
    </location>
</feature>
<dbReference type="InterPro" id="IPR014031">
    <property type="entry name" value="Ketoacyl_synth_C"/>
</dbReference>
<feature type="domain" description="PKS/mFAS DH" evidence="16">
    <location>
        <begin position="1850"/>
        <end position="2121"/>
    </location>
</feature>
<dbReference type="Pfam" id="PF14765">
    <property type="entry name" value="PS-DH"/>
    <property type="match status" value="1"/>
</dbReference>
<dbReference type="SUPFAM" id="SSF53901">
    <property type="entry name" value="Thiolase-like"/>
    <property type="match status" value="3"/>
</dbReference>
<dbReference type="SMART" id="SM01294">
    <property type="entry name" value="PKS_PP_betabranch"/>
    <property type="match status" value="1"/>
</dbReference>
<dbReference type="EC" id="2.3.1.39" evidence="17"/>
<evidence type="ECO:0000256" key="2">
    <source>
        <dbReference type="ARBA" id="ARBA00004792"/>
    </source>
</evidence>
<dbReference type="Pfam" id="PF00106">
    <property type="entry name" value="adh_short"/>
    <property type="match status" value="1"/>
</dbReference>
<dbReference type="CDD" id="cd05233">
    <property type="entry name" value="SDR_c"/>
    <property type="match status" value="1"/>
</dbReference>
<protein>
    <submittedName>
        <fullName evidence="18">PKS</fullName>
    </submittedName>
    <submittedName>
        <fullName evidence="17">Polyketide synthase modules-related protein</fullName>
        <ecNumber evidence="17">2.3.1.39</ecNumber>
    </submittedName>
</protein>
<evidence type="ECO:0000259" key="15">
    <source>
        <dbReference type="PROSITE" id="PS52004"/>
    </source>
</evidence>
<evidence type="ECO:0000256" key="12">
    <source>
        <dbReference type="PROSITE-ProRule" id="PRU01363"/>
    </source>
</evidence>
<evidence type="ECO:0000256" key="4">
    <source>
        <dbReference type="ARBA" id="ARBA00005194"/>
    </source>
</evidence>
<dbReference type="EMBL" id="BK010667">
    <property type="protein sequence ID" value="DAC80061.1"/>
    <property type="molecule type" value="Genomic_DNA"/>
</dbReference>
<evidence type="ECO:0000256" key="7">
    <source>
        <dbReference type="ARBA" id="ARBA00022490"/>
    </source>
</evidence>
<feature type="domain" description="Carrier" evidence="14">
    <location>
        <begin position="2573"/>
        <end position="2650"/>
    </location>
</feature>
<dbReference type="InterPro" id="IPR054514">
    <property type="entry name" value="RhiE-like_linker"/>
</dbReference>
<dbReference type="NCBIfam" id="TIGR01686">
    <property type="entry name" value="FkbH"/>
    <property type="match status" value="1"/>
</dbReference>
<dbReference type="STRING" id="1445510.YC6258_03740"/>
<comment type="function">
    <text evidence="11">Involved in production of the polyketide antibiotic thailandamide.</text>
</comment>
<dbReference type="CDD" id="cd08953">
    <property type="entry name" value="KR_2_SDR_x"/>
    <property type="match status" value="1"/>
</dbReference>
<dbReference type="Proteomes" id="UP000032266">
    <property type="component" value="Chromosome"/>
</dbReference>
<comment type="pathway">
    <text evidence="2">Antibiotic biosynthesis.</text>
</comment>
<dbReference type="SMART" id="SM00825">
    <property type="entry name" value="PKS_KS"/>
    <property type="match status" value="3"/>
</dbReference>
<dbReference type="GO" id="GO:0004300">
    <property type="term" value="F:enoyl-CoA hydratase activity"/>
    <property type="evidence" value="ECO:0007669"/>
    <property type="project" value="UniProtKB-ARBA"/>
</dbReference>
<dbReference type="GO" id="GO:0005737">
    <property type="term" value="C:cytoplasm"/>
    <property type="evidence" value="ECO:0007669"/>
    <property type="project" value="UniProtKB-SubCell"/>
</dbReference>
<dbReference type="PROSITE" id="PS00606">
    <property type="entry name" value="KS3_1"/>
    <property type="match status" value="3"/>
</dbReference>
<dbReference type="PATRIC" id="fig|1445510.3.peg.3717"/>
<dbReference type="GO" id="GO:0005886">
    <property type="term" value="C:plasma membrane"/>
    <property type="evidence" value="ECO:0007669"/>
    <property type="project" value="TreeGrafter"/>
</dbReference>
<dbReference type="Pfam" id="PF22336">
    <property type="entry name" value="RhiE-like_linker"/>
    <property type="match status" value="1"/>
</dbReference>
<feature type="active site" description="Proton donor; for dehydratase activity" evidence="12">
    <location>
        <position position="2041"/>
    </location>
</feature>
<evidence type="ECO:0000256" key="9">
    <source>
        <dbReference type="ARBA" id="ARBA00022679"/>
    </source>
</evidence>
<feature type="region of interest" description="Disordered" evidence="13">
    <location>
        <begin position="2685"/>
        <end position="2705"/>
    </location>
</feature>
<dbReference type="Gene3D" id="3.40.47.10">
    <property type="match status" value="3"/>
</dbReference>
<dbReference type="SUPFAM" id="SSF54637">
    <property type="entry name" value="Thioesterase/thiol ester dehydrase-isomerase"/>
    <property type="match status" value="1"/>
</dbReference>
<dbReference type="InterPro" id="IPR013968">
    <property type="entry name" value="PKS_KR"/>
</dbReference>
<dbReference type="GO" id="GO:0004315">
    <property type="term" value="F:3-oxoacyl-[acyl-carrier-protein] synthase activity"/>
    <property type="evidence" value="ECO:0007669"/>
    <property type="project" value="InterPro"/>
</dbReference>
<feature type="domain" description="Carrier" evidence="14">
    <location>
        <begin position="1144"/>
        <end position="1218"/>
    </location>
</feature>
<evidence type="ECO:0000256" key="8">
    <source>
        <dbReference type="ARBA" id="ARBA00022553"/>
    </source>
</evidence>
<dbReference type="GO" id="GO:0006633">
    <property type="term" value="P:fatty acid biosynthetic process"/>
    <property type="evidence" value="ECO:0007669"/>
    <property type="project" value="UniProtKB-UniPathway"/>
</dbReference>
<gene>
    <name evidence="18" type="primary">tarD</name>
    <name evidence="17" type="ORF">YC6258_03740</name>
</gene>
<reference evidence="17 19" key="1">
    <citation type="submission" date="2014-01" db="EMBL/GenBank/DDBJ databases">
        <title>Full genme sequencing of cellulolytic bacterium Gynuella sunshinyii YC6258T gen. nov., sp. nov.</title>
        <authorList>
            <person name="Khan H."/>
            <person name="Chung E.J."/>
            <person name="Chung Y.R."/>
        </authorList>
    </citation>
    <scope>NUCLEOTIDE SEQUENCE [LARGE SCALE GENOMIC DNA]</scope>
    <source>
        <strain evidence="17 19">YC6258</strain>
    </source>
</reference>
<dbReference type="FunFam" id="3.40.47.10:FF:000019">
    <property type="entry name" value="Polyketide synthase type I"/>
    <property type="match status" value="1"/>
</dbReference>
<comment type="subcellular location">
    <subcellularLocation>
        <location evidence="1">Cytoplasm</location>
    </subcellularLocation>
</comment>
<evidence type="ECO:0000313" key="19">
    <source>
        <dbReference type="Proteomes" id="UP000032266"/>
    </source>
</evidence>
<keyword evidence="8" id="KW-0597">Phosphoprotein</keyword>
<dbReference type="PROSITE" id="PS00012">
    <property type="entry name" value="PHOSPHOPANTETHEINE"/>
    <property type="match status" value="1"/>
</dbReference>
<dbReference type="SMART" id="SM00822">
    <property type="entry name" value="PKS_KR"/>
    <property type="match status" value="2"/>
</dbReference>
<dbReference type="EMBL" id="CP007142">
    <property type="protein sequence ID" value="AJQ95776.1"/>
    <property type="molecule type" value="Genomic_DNA"/>
</dbReference>
<evidence type="ECO:0000313" key="17">
    <source>
        <dbReference type="EMBL" id="AJQ95776.1"/>
    </source>
</evidence>
<dbReference type="GO" id="GO:0016788">
    <property type="term" value="F:hydrolase activity, acting on ester bonds"/>
    <property type="evidence" value="ECO:0007669"/>
    <property type="project" value="UniProtKB-ARBA"/>
</dbReference>
<evidence type="ECO:0000259" key="16">
    <source>
        <dbReference type="PROSITE" id="PS52019"/>
    </source>
</evidence>
<dbReference type="SUPFAM" id="SSF51735">
    <property type="entry name" value="NAD(P)-binding Rossmann-fold domains"/>
    <property type="match status" value="3"/>
</dbReference>
<keyword evidence="6" id="KW-0596">Phosphopantetheine</keyword>
<evidence type="ECO:0000256" key="3">
    <source>
        <dbReference type="ARBA" id="ARBA00005005"/>
    </source>
</evidence>
<dbReference type="InterPro" id="IPR042104">
    <property type="entry name" value="PKS_dehydratase_sf"/>
</dbReference>
<feature type="domain" description="Carrier" evidence="14">
    <location>
        <begin position="3797"/>
        <end position="3874"/>
    </location>
</feature>
<dbReference type="UniPathway" id="UPA00659"/>
<dbReference type="InterPro" id="IPR032821">
    <property type="entry name" value="PKS_assoc"/>
</dbReference>
<dbReference type="InterPro" id="IPR018201">
    <property type="entry name" value="Ketoacyl_synth_AS"/>
</dbReference>
<dbReference type="InterPro" id="IPR049551">
    <property type="entry name" value="PKS_DH_C"/>
</dbReference>
<keyword evidence="10" id="KW-0677">Repeat</keyword>
<dbReference type="PROSITE" id="PS52004">
    <property type="entry name" value="KS3_2"/>
    <property type="match status" value="3"/>
</dbReference>
<dbReference type="PROSITE" id="PS50075">
    <property type="entry name" value="CARRIER"/>
    <property type="match status" value="3"/>
</dbReference>
<dbReference type="InterPro" id="IPR010037">
    <property type="entry name" value="FkbH_domain"/>
</dbReference>
<dbReference type="Gene3D" id="1.10.1200.10">
    <property type="entry name" value="ACP-like"/>
    <property type="match status" value="3"/>
</dbReference>
<dbReference type="InterPro" id="IPR009081">
    <property type="entry name" value="PP-bd_ACP"/>
</dbReference>
<dbReference type="InterPro" id="IPR057326">
    <property type="entry name" value="KR_dom"/>
</dbReference>
<dbReference type="SMART" id="SM00823">
    <property type="entry name" value="PKS_PP"/>
    <property type="match status" value="2"/>
</dbReference>
<dbReference type="RefSeq" id="WP_211264552.1">
    <property type="nucleotide sequence ID" value="NZ_CP007142.1"/>
</dbReference>
<dbReference type="Gene3D" id="3.10.129.110">
    <property type="entry name" value="Polyketide synthase dehydratase"/>
    <property type="match status" value="1"/>
</dbReference>
<dbReference type="Pfam" id="PF02801">
    <property type="entry name" value="Ketoacyl-synt_C"/>
    <property type="match status" value="3"/>
</dbReference>
<dbReference type="InterPro" id="IPR029069">
    <property type="entry name" value="HotDog_dom_sf"/>
</dbReference>
<evidence type="ECO:0000256" key="10">
    <source>
        <dbReference type="ARBA" id="ARBA00022737"/>
    </source>
</evidence>
<dbReference type="Gene3D" id="3.40.50.1000">
    <property type="entry name" value="HAD superfamily/HAD-like"/>
    <property type="match status" value="1"/>
</dbReference>
<dbReference type="InterPro" id="IPR016039">
    <property type="entry name" value="Thiolase-like"/>
</dbReference>
<dbReference type="Gene3D" id="3.10.129.10">
    <property type="entry name" value="Hotdog Thioesterase"/>
    <property type="match status" value="1"/>
</dbReference>
<dbReference type="Pfam" id="PF16197">
    <property type="entry name" value="KAsynt_C_assoc"/>
    <property type="match status" value="1"/>
</dbReference>
<dbReference type="GO" id="GO:0004312">
    <property type="term" value="F:fatty acid synthase activity"/>
    <property type="evidence" value="ECO:0007669"/>
    <property type="project" value="TreeGrafter"/>
</dbReference>
<evidence type="ECO:0000259" key="14">
    <source>
        <dbReference type="PROSITE" id="PS50075"/>
    </source>
</evidence>
<evidence type="ECO:0000256" key="6">
    <source>
        <dbReference type="ARBA" id="ARBA00022450"/>
    </source>
</evidence>
<dbReference type="NCBIfam" id="TIGR01681">
    <property type="entry name" value="HAD-SF-IIIC"/>
    <property type="match status" value="1"/>
</dbReference>
<dbReference type="PANTHER" id="PTHR43775:SF37">
    <property type="entry name" value="SI:DKEY-61P9.11"/>
    <property type="match status" value="1"/>
</dbReference>
<keyword evidence="7" id="KW-0963">Cytoplasm</keyword>
<evidence type="ECO:0000256" key="5">
    <source>
        <dbReference type="ARBA" id="ARBA00006484"/>
    </source>
</evidence>
<dbReference type="InterPro" id="IPR036412">
    <property type="entry name" value="HAD-like_sf"/>
</dbReference>
<dbReference type="InterPro" id="IPR020806">
    <property type="entry name" value="PKS_PP-bd"/>
</dbReference>
<dbReference type="PROSITE" id="PS52019">
    <property type="entry name" value="PKS_MFAS_DH"/>
    <property type="match status" value="1"/>
</dbReference>
<dbReference type="SUPFAM" id="SSF56784">
    <property type="entry name" value="HAD-like"/>
    <property type="match status" value="1"/>
</dbReference>
<evidence type="ECO:0000313" key="18">
    <source>
        <dbReference type="EMBL" id="DAC80061.1"/>
    </source>
</evidence>
<dbReference type="InterPro" id="IPR050091">
    <property type="entry name" value="PKS_NRPS_Biosynth_Enz"/>
</dbReference>
<feature type="region of interest" description="N-terminal hotdog fold" evidence="12">
    <location>
        <begin position="1850"/>
        <end position="1970"/>
    </location>
</feature>
<evidence type="ECO:0000256" key="13">
    <source>
        <dbReference type="SAM" id="MobiDB-lite"/>
    </source>
</evidence>
<comment type="pathway">
    <text evidence="3">Lipid metabolism; fatty acid beta-oxidation.</text>
</comment>
<dbReference type="GO" id="GO:0031177">
    <property type="term" value="F:phosphopantetheine binding"/>
    <property type="evidence" value="ECO:0007669"/>
    <property type="project" value="InterPro"/>
</dbReference>
<dbReference type="UniPathway" id="UPA00094"/>
<evidence type="ECO:0000256" key="11">
    <source>
        <dbReference type="ARBA" id="ARBA00054155"/>
    </source>
</evidence>
<dbReference type="Gene3D" id="3.40.50.720">
    <property type="entry name" value="NAD(P)-binding Rossmann-like Domain"/>
    <property type="match status" value="3"/>
</dbReference>
<keyword evidence="17" id="KW-0012">Acyltransferase</keyword>
<dbReference type="InterPro" id="IPR002347">
    <property type="entry name" value="SDR_fam"/>
</dbReference>
<accession>A0A0C5VNB2</accession>
<dbReference type="InterPro" id="IPR010033">
    <property type="entry name" value="HAD_SF_ppase_IIIC"/>
</dbReference>
<keyword evidence="9 17" id="KW-0808">Transferase</keyword>
<dbReference type="GO" id="GO:0006635">
    <property type="term" value="P:fatty acid beta-oxidation"/>
    <property type="evidence" value="ECO:0007669"/>
    <property type="project" value="UniProtKB-UniPathway"/>
</dbReference>
<keyword evidence="19" id="KW-1185">Reference proteome</keyword>
<dbReference type="Gene3D" id="1.10.1240.100">
    <property type="match status" value="2"/>
</dbReference>
<dbReference type="Pfam" id="PF00550">
    <property type="entry name" value="PP-binding"/>
    <property type="match status" value="3"/>
</dbReference>
<organism evidence="17 19">
    <name type="scientific">Gynuella sunshinyii YC6258</name>
    <dbReference type="NCBI Taxonomy" id="1445510"/>
    <lineage>
        <taxon>Bacteria</taxon>
        <taxon>Pseudomonadati</taxon>
        <taxon>Pseudomonadota</taxon>
        <taxon>Gammaproteobacteria</taxon>
        <taxon>Oceanospirillales</taxon>
        <taxon>Saccharospirillaceae</taxon>
        <taxon>Gynuella</taxon>
    </lineage>
</organism>
<dbReference type="GO" id="GO:0004314">
    <property type="term" value="F:[acyl-carrier-protein] S-malonyltransferase activity"/>
    <property type="evidence" value="ECO:0007669"/>
    <property type="project" value="UniProtKB-EC"/>
</dbReference>
<sequence>MMKLSDTEILLSQNMVDAFARFSRDVNPLHLDESYARKTPFSTPICYGGLAAMAMLAKVEGIEHLKLTSLKAEFLSAVRIGCNYTLRCQALSDDKSRIQLFDADSLLLECQLNYVGHIQHHIRESASDNEYGTDVEDVPVLVNAEQINTGDEFNIDYQPRWTVLSELCEQLKMPMTVALTNVAAVMAFSSYWIGMRLPGQQALFSGFNATFTESFLKCPIECLTGSSRVVSLEREFDLINQEIMLSHDGVRFVNAELRALFRPVSSLPDFSRLTAAAEFGSALAGKNILITGASRGLGACLTSACLLAGATVYGVYHKSVAGMQQLAAVLPESVRHRLVPVQGDCSHPQTYSDLTGELAANQQNIDYVFFSATPALHSMDLNRGNQTAFSEYLDRSFQMLLTPLTELASFFSEQAKLIFISTVAVEHPVAAWPHYVAAKSGMESLIASLVLKPNARQWYVVRLPQMRTDLVYAMGNQQRLLAPEQAALSVLTALQTIEPEAGCYALIDRFEQSAVAHIGNLPPTSTLPESGVMTIASSFTLDPIAEAMDIWLTNTRLNDACQRSLQLHLAPYGQVVQTCLAPDSPFYRQTSIANVLLLRLEDAVHYRDDDESDNNDISSALTQAVDQYVGQCCEAISQYHGHAPLFVWLCRDSASWEQMPGYASFRQRFSERLTQTCHGLASVYFRIMDHNSPPPDDELRNEMAHIPYLDHHYADISRAIIRQLCAVRFSPKKVIVCDCDNTLWSGVVGEDGVDGIILDAGHLALQARLVSMVEQGFLVCLCSKNNSEDVEAVFAGRKDMVLQRRHITGERVNWQPKSDNIRSLATELNLGLDSFVFLDDNPVEILEVEQNLEGVLCVRIPASDQIIDLLDRFWFADRLTVTEEDRRRTEMYQGQVQRQQIKSTKSSLLEYIQALDIELDIQPLTLAAVPRVSQLSNKTNQFNLTTLRLDESAVRDYCDDANKACWTVQVRDKFGDYGLVGALFAHRADSTLYLDNLLLSCRVLGRGVEYSLLKYLGESDVLPASNVMIRYRPSAKNVPALEFLQRLFPQAGFTAQQDGDFELTRDALRMVQMQDVTADDESSAPVSKNPLVSTTSVLAENRFYQWLLTATPGQLSSVSSHTLETSDSPMKPAAVTSTVPTPAADIWPRLKTVIEDTVVNLDGPVNENTPFDRLSLSSLMMVNLTVALSREFACKFSSTYLFGLKTLTDLLTKIRRDLADQHADTGVTIAATVTPEPLIPQPTSRPVVASKNTVAPDDRVAIIGIAGRYPGAANVDQLWQLLLEGRCCIGDIPEQRWDHRELYVPEQTGSGQSYSNSAGMIDDVDKFDTTLFNISPKDARLMDPQQRWFLTIAYECLLSAGYNRETIARDTGVFAGAMAKDYQSLCAGLVAEGKVPFPYADLYQIANRVSYFMDLSGPSITIDTACSSSGVALHMACEAIRKGECSQALAGGVNLILHPQRHIQYSQMQMLSKDGLCRSFSDQASGMVMGEGVGCVLLKPLAQALLDGDQVYATLLSSHVNSGGRTSGFTVPNPLAQAELIRSALNKTAIDKDSISYIEAHGTGTPLGDPIEVEGIASALNREQSTAAPCFVGSIKSNIGHLEPAAAIAGLTKVVLQFQHKMLVPSLHAETLNHRIEFDQYRIDVPRTLTPWTSDKHPRRAGVSSFGAGGVNAHIVLEEYETDQQLSRLEATGPSEQLIIPLSAQSEAALTTMIRELHEHLLRYENDLSLPAIAYTLQTGRDEFRYRAAFMAASVTQLVSQLSAWVDMKNHDNQCVCADIKDYQNVADIFSDCDILVQQWLSQGNIRKIADIWVKGASLNWHRGWRIHEQPHGAPVRIRLPGYPFMGTRQWVEGARWQSSRPPQHPEVANDAIPLSVSDYFVADHVVDHQCILPGVSYLAALESRLRHEVQPGRSFALKQMLWMRPLSFSVQAQQTLHISALENGYVLTDSAATVYARCRLDDSVSATPASINPENLMHTFASALDHDQCYQRLIQQGFHYGPGLQCVEWIRYNDHQVLGYLTRRSATGTEPWALCSALLDAGLQTTIIFNQAAQTLLPFACDRVVFCETRWPDSVYSLATIQQAGNERMTCDIGFYDEQGRALLMLQGLTLLAGKSAQSQGADFYGPVWQAVACQTDADPVTSDTDVLILTDEGKLPVELPASLSGATVQVLSSSDINRLTERQLQHSQRLVIDLISAGQSFENHLPLLDIYRQFPVNTRYLVVWEDRNEVTQNALGESYAGLSRALMHETDQFQLQTLRLQHLADFPKVLTELLSAPGAISFRYSDNQLECLRWQALAPVPSPVPSGTAVGFESGGVYWLTGSGGVARALAGQLQQRYQATVILSGRREAALVQAEPLPENVLYMQGDINVWSDCQAIRQQILDRFGKLDGIIHTAGTVHDERLMQQRADDFTAVLQAKINGARHLSQFTRQPSDPWLILCSSIAAVVGNIGQTSYAMANAWLDAMARHSVNKRIMSINWPLWRDTGMAAGAAHLVDHNQRLGFGYLQADDGLNILEQAIQHAGIDGQVVYLPGDEQKIQQAMNASLAPFWKAVSGQPVASAQTEVLDQADVAQQLLQRLFDHTNELLELPEGVLEADEDLSSYGFDSISLSDFADRLNAEFDLGISPVLFFDHPTLSGLASALLERFGEQISRCLAVPQSQAQTLTTITESVRRPEFSEAVSQTLVPTENPPLASTSSESHSVTETVSEAATAMTSTSASRDDIAVIGLSCRFPGADSPEQFWQNICDGRDLVSAVPEARFASGHKQHYAGLVEELEHFDPEFFKITGREAILMDPQHRLLMELSWQAIEHAGYHPKNLSHSRTGVFIGITLHDHLQRLYQSGQPPVSHLATGNVHCLAANRISYLFNFNGPSEAVDTACSSSLVALNRAVKAMRDGECDTALVGGANALLSDVMFNAFSEAGMLSKTGKCHTFSAHADGYVRGEGGGMVLLKPLSQAIAANDHIHAIIKGTAVNHGGHGQSLTAPSASAQARVIRQALEDARVSPSAIGYIEAHGTGTQLGDPIELEGLRQVYGGAPMQPPAYIGTVKTNIGHLESAAGMAGLIKVIMALKAQWLPKSLHGQPVNKLVNPAEQPFTFLPDGTAWQARVDEQQHPLPLRAGVSSFGFGGVNAHVIVEQAAAPTVITETPVGNQLVLVSAVTETLLRAQLTELQALIPTLKDADLPALALTSRHGRGGYRYRAAYVVSSLAQLSDAIGRTLAADSLGSGESHIARHDDASVDLKTLVQMADWQLLAARWQAGENIHWPDIEEPGAYRKMPFPLTRFNRRPCTISQLQPAVAGIVNPTPLQGDIRFFAPVWQPQTLTASVSNSRKTVLLLVPETEVLAWSTRMDDRVAHDWYVIRFAGLMPRLSKRELEIDVWAEQAFDDLLAMCAERHLQPDWIVDVCDFGPDSDSQWQARIRFLQLCVRAWSRSGLALFQISDRQSSRTRQWFTALYAGLAAEYRQISCRSVVFDQAPPFTELEPLLERELQGGDSRPVSICDGQRQILSYQLCNLPQAGQIRGLDSEAAYLVTGGLGGLGLQAATLLRQLGAKHLILLGRRQPDETRSQQLQMLSNGSAQIEYFHDLSTLAERLQQQPVRIAGVIHCAGIDTQGELAFVNKPVSAFTDCLAPKVVLAEQLVSRLTPHLDPAALTFFIAFSSVSTVVPALTAGRSDYGPANAALDQWVATMAGQYPQSGFVSVQWPSHQQGGMPVVVSDVYRDTGLANLTREQSDDILKILITLALQGRLSHSTLLPHVGDGSPVLFSKDVFEPAIKVPGEIPRPDSKGHHEAAARTLILTRLTALFARQLLVDESALQAGVPFDELGIDSILIADLVRAIESEFDCILPPSAILEYPSLGQLTEYLGELVEIDMPDTPAEPQVSSTSQTSARTIAATATTRVPGADNGEDKVAVIGMACRFPGAESVTRFWHNLEQGICSVTEVPEQRFDMGRIYAPVQQPGKSISKWGGFIDGVDLFDPEYFSIPQEQAAYIDPLTRLSLMVATEAIADAGYTREDIWGRRCGVYMGGNRGHYGLNHVDQAATATGLNQNFIAAHLAHIFNLTGPCYVMDAACASSLLSVHSAVRDLLHGDVDLALAGGVEVLLDETPYLKLSAAGALSPDGLCQTFSRHANGFVPGEGAGTVVLKRLSQAQQDGDSIYAVIEASEVNNDGHTMGLTTPNIEAQKALLERVYGHRNDVSGHLRYIEAHGTGTMIGDPIELKAMASVFAGLNIPTAQVAVGSVKSNLGHLMGAAGIASFIKTALIVKHRRIPPTLHCDEPNPRFNFSTSPLVPANIASDLRGSGQPLLAGISAFGFGGTNCHICLSNDYVAAAATRKPQPAPQFNLRSFWLKGKNAPVVGRTENTGETASKITQANTILELEWL</sequence>
<dbReference type="InterPro" id="IPR006162">
    <property type="entry name" value="Ppantetheine_attach_site"/>
</dbReference>
<comment type="pathway">
    <text evidence="4">Lipid metabolism; fatty acid biosynthesis.</text>
</comment>
<dbReference type="Pfam" id="PF08659">
    <property type="entry name" value="KR"/>
    <property type="match status" value="2"/>
</dbReference>
<feature type="active site" description="Proton acceptor; for dehydratase activity" evidence="12">
    <location>
        <position position="1885"/>
    </location>
</feature>
<dbReference type="Pfam" id="PF01575">
    <property type="entry name" value="MaoC_dehydratas"/>
    <property type="match status" value="1"/>
</dbReference>
<comment type="similarity">
    <text evidence="5">Belongs to the short-chain dehydrogenases/reductases (SDR) family.</text>
</comment>
<dbReference type="GO" id="GO:0071770">
    <property type="term" value="P:DIM/DIP cell wall layer assembly"/>
    <property type="evidence" value="ECO:0007669"/>
    <property type="project" value="TreeGrafter"/>
</dbReference>
<dbReference type="InterPro" id="IPR049900">
    <property type="entry name" value="PKS_mFAS_DH"/>
</dbReference>
<dbReference type="InterPro" id="IPR023214">
    <property type="entry name" value="HAD_sf"/>
</dbReference>
<dbReference type="InterPro" id="IPR014030">
    <property type="entry name" value="Ketoacyl_synth_N"/>
</dbReference>
<reference evidence="18" key="2">
    <citation type="journal article" date="2019" name="Nat. Chem. Biol.">
        <title>Automated structure prediction of trans-acyltransferase polyketide synthase products.</title>
        <authorList>
            <person name="Helfrich E.J.N."/>
            <person name="Ueoka R."/>
            <person name="Dolev A."/>
            <person name="Rust M."/>
            <person name="Meoded R.A."/>
            <person name="Bhushan A."/>
            <person name="Califano G."/>
            <person name="Costa R."/>
            <person name="Gugger M."/>
            <person name="Steinbeck C."/>
            <person name="Moreno P."/>
            <person name="Piel J."/>
        </authorList>
    </citation>
    <scope>NUCLEOTIDE SEQUENCE</scope>
    <source>
        <strain evidence="18">YC6258</strain>
    </source>
</reference>
<dbReference type="KEGG" id="gsn:YC6258_03740"/>
<evidence type="ECO:0000256" key="1">
    <source>
        <dbReference type="ARBA" id="ARBA00004496"/>
    </source>
</evidence>
<dbReference type="InterPro" id="IPR002539">
    <property type="entry name" value="MaoC-like_dom"/>
</dbReference>
<feature type="domain" description="Ketosynthase family 3 (KS3)" evidence="15">
    <location>
        <begin position="2724"/>
        <end position="3141"/>
    </location>
</feature>
<dbReference type="HOGENOM" id="CLU_223614_0_0_6"/>
<dbReference type="InterPro" id="IPR036736">
    <property type="entry name" value="ACP-like_sf"/>
</dbReference>
<dbReference type="InterPro" id="IPR020841">
    <property type="entry name" value="PKS_Beta-ketoAc_synthase_dom"/>
</dbReference>
<dbReference type="CDD" id="cd00833">
    <property type="entry name" value="PKS"/>
    <property type="match status" value="3"/>
</dbReference>
<dbReference type="InterPro" id="IPR036514">
    <property type="entry name" value="SGNH_hydro_sf"/>
</dbReference>
<dbReference type="InterPro" id="IPR036291">
    <property type="entry name" value="NAD(P)-bd_dom_sf"/>
</dbReference>
<dbReference type="Pfam" id="PF00109">
    <property type="entry name" value="ketoacyl-synt"/>
    <property type="match status" value="3"/>
</dbReference>
<dbReference type="SUPFAM" id="SSF47336">
    <property type="entry name" value="ACP-like"/>
    <property type="match status" value="3"/>
</dbReference>
<feature type="domain" description="Ketosynthase family 3 (KS3)" evidence="15">
    <location>
        <begin position="1257"/>
        <end position="1679"/>
    </location>
</feature>
<dbReference type="Gene3D" id="3.40.50.1110">
    <property type="entry name" value="SGNH hydrolase"/>
    <property type="match status" value="1"/>
</dbReference>
<feature type="domain" description="Ketosynthase family 3 (KS3)" evidence="15">
    <location>
        <begin position="3913"/>
        <end position="4331"/>
    </location>
</feature>